<comment type="caution">
    <text evidence="1">The sequence shown here is derived from an EMBL/GenBank/DDBJ whole genome shotgun (WGS) entry which is preliminary data.</text>
</comment>
<accession>A0A495J4A9</accession>
<keyword evidence="2" id="KW-1185">Reference proteome</keyword>
<dbReference type="EMBL" id="RBKU01000001">
    <property type="protein sequence ID" value="RKR83218.1"/>
    <property type="molecule type" value="Genomic_DNA"/>
</dbReference>
<dbReference type="AlphaFoldDB" id="A0A495J4A9"/>
<evidence type="ECO:0000313" key="1">
    <source>
        <dbReference type="EMBL" id="RKR83218.1"/>
    </source>
</evidence>
<reference evidence="1 2" key="1">
    <citation type="submission" date="2018-10" db="EMBL/GenBank/DDBJ databases">
        <title>Genomic Encyclopedia of Archaeal and Bacterial Type Strains, Phase II (KMG-II): from individual species to whole genera.</title>
        <authorList>
            <person name="Goeker M."/>
        </authorList>
    </citation>
    <scope>NUCLEOTIDE SEQUENCE [LARGE SCALE GENOMIC DNA]</scope>
    <source>
        <strain evidence="1 2">DSM 18602</strain>
    </source>
</reference>
<evidence type="ECO:0008006" key="3">
    <source>
        <dbReference type="Google" id="ProtNLM"/>
    </source>
</evidence>
<gene>
    <name evidence="1" type="ORF">BDD43_3420</name>
</gene>
<protein>
    <recommendedName>
        <fullName evidence="3">DUF2786 domain-containing protein</fullName>
    </recommendedName>
</protein>
<dbReference type="OrthoDB" id="1254678at2"/>
<evidence type="ECO:0000313" key="2">
    <source>
        <dbReference type="Proteomes" id="UP000268007"/>
    </source>
</evidence>
<organism evidence="1 2">
    <name type="scientific">Mucilaginibacter gracilis</name>
    <dbReference type="NCBI Taxonomy" id="423350"/>
    <lineage>
        <taxon>Bacteria</taxon>
        <taxon>Pseudomonadati</taxon>
        <taxon>Bacteroidota</taxon>
        <taxon>Sphingobacteriia</taxon>
        <taxon>Sphingobacteriales</taxon>
        <taxon>Sphingobacteriaceae</taxon>
        <taxon>Mucilaginibacter</taxon>
    </lineage>
</organism>
<name>A0A495J4A9_9SPHI</name>
<dbReference type="Proteomes" id="UP000268007">
    <property type="component" value="Unassembled WGS sequence"/>
</dbReference>
<proteinExistence type="predicted"/>
<dbReference type="RefSeq" id="WP_121198739.1">
    <property type="nucleotide sequence ID" value="NZ_RBKU01000001.1"/>
</dbReference>
<sequence>MTPEQKEKLKKIYELVKRGSTEGERAAAEKALDKMLEKYNMKGVDLDSLDMDWYGLSYTTDLELSLMERLIKTMLGDYPKDIGRMQKGSKTIHMRVTYFDYITVSSAYEYFRRHMKLQWQKFAAPHVAKCRTTKTKNARRKQLQDVFFNKYAIASNFYKPEELQPVDWDSLPKKEQQDYIKLHKVEGGTYNVQVTNGLLLEK</sequence>